<comment type="subcellular location">
    <subcellularLocation>
        <location evidence="1">Endoplasmic reticulum membrane</location>
        <topology evidence="1">Multi-pass membrane protein</topology>
    </subcellularLocation>
</comment>
<reference evidence="23 24" key="1">
    <citation type="submission" date="2018-08" db="EMBL/GenBank/DDBJ databases">
        <title>Genome and evolution of the arbuscular mycorrhizal fungus Diversispora epigaea (formerly Glomus versiforme) and its bacterial endosymbionts.</title>
        <authorList>
            <person name="Sun X."/>
            <person name="Fei Z."/>
            <person name="Harrison M."/>
        </authorList>
    </citation>
    <scope>NUCLEOTIDE SEQUENCE [LARGE SCALE GENOMIC DNA]</scope>
    <source>
        <strain evidence="23 24">IT104</strain>
    </source>
</reference>
<dbReference type="OrthoDB" id="2204368at2759"/>
<keyword evidence="9 18" id="KW-0256">Endoplasmic reticulum</keyword>
<dbReference type="InterPro" id="IPR006694">
    <property type="entry name" value="Fatty_acid_hydroxylase"/>
</dbReference>
<evidence type="ECO:0000256" key="5">
    <source>
        <dbReference type="ARBA" id="ARBA00022516"/>
    </source>
</evidence>
<keyword evidence="16 18" id="KW-0472">Membrane</keyword>
<feature type="domain" description="Cytochrome b5 heme-binding" evidence="22">
    <location>
        <begin position="6"/>
        <end position="85"/>
    </location>
</feature>
<keyword evidence="15 18" id="KW-0443">Lipid metabolism</keyword>
<evidence type="ECO:0000256" key="20">
    <source>
        <dbReference type="PIRSR" id="PIRSR005149-50"/>
    </source>
</evidence>
<evidence type="ECO:0000313" key="24">
    <source>
        <dbReference type="Proteomes" id="UP000266861"/>
    </source>
</evidence>
<dbReference type="PANTHER" id="PTHR12863">
    <property type="entry name" value="FATTY ACID HYDROXYLASE"/>
    <property type="match status" value="1"/>
</dbReference>
<keyword evidence="12 21" id="KW-1133">Transmembrane helix</keyword>
<keyword evidence="11 19" id="KW-0862">Zinc</keyword>
<evidence type="ECO:0000256" key="12">
    <source>
        <dbReference type="ARBA" id="ARBA00022989"/>
    </source>
</evidence>
<dbReference type="EC" id="1.-.-.-" evidence="18"/>
<dbReference type="AlphaFoldDB" id="A0A397JIH3"/>
<evidence type="ECO:0000256" key="11">
    <source>
        <dbReference type="ARBA" id="ARBA00022833"/>
    </source>
</evidence>
<dbReference type="EMBL" id="PQFF01000028">
    <property type="protein sequence ID" value="RHZ87801.1"/>
    <property type="molecule type" value="Genomic_DNA"/>
</dbReference>
<evidence type="ECO:0000256" key="18">
    <source>
        <dbReference type="PIRNR" id="PIRNR005149"/>
    </source>
</evidence>
<proteinExistence type="inferred from homology"/>
<evidence type="ECO:0000256" key="10">
    <source>
        <dbReference type="ARBA" id="ARBA00022832"/>
    </source>
</evidence>
<dbReference type="STRING" id="1348612.A0A397JIH3"/>
<evidence type="ECO:0000256" key="14">
    <source>
        <dbReference type="ARBA" id="ARBA00023004"/>
    </source>
</evidence>
<dbReference type="Proteomes" id="UP000266861">
    <property type="component" value="Unassembled WGS sequence"/>
</dbReference>
<keyword evidence="7 21" id="KW-0812">Transmembrane</keyword>
<dbReference type="InterPro" id="IPR014430">
    <property type="entry name" value="Scs7"/>
</dbReference>
<dbReference type="GO" id="GO:0005789">
    <property type="term" value="C:endoplasmic reticulum membrane"/>
    <property type="evidence" value="ECO:0007669"/>
    <property type="project" value="UniProtKB-SubCell"/>
</dbReference>
<evidence type="ECO:0000256" key="6">
    <source>
        <dbReference type="ARBA" id="ARBA00022617"/>
    </source>
</evidence>
<keyword evidence="10 18" id="KW-0276">Fatty acid metabolism</keyword>
<feature type="binding site" evidence="19">
    <location>
        <position position="263"/>
    </location>
    <ligand>
        <name>Zn(2+)</name>
        <dbReference type="ChEBI" id="CHEBI:29105"/>
        <label>1</label>
    </ligand>
</feature>
<feature type="transmembrane region" description="Helical" evidence="21">
    <location>
        <begin position="211"/>
        <end position="230"/>
    </location>
</feature>
<comment type="similarity">
    <text evidence="4 18">Belongs to the sterol desaturase family. SCS7 subfamily.</text>
</comment>
<keyword evidence="17 18" id="KW-0275">Fatty acid biosynthesis</keyword>
<feature type="binding site" evidence="19">
    <location>
        <position position="337"/>
    </location>
    <ligand>
        <name>Zn(2+)</name>
        <dbReference type="ChEBI" id="CHEBI:29105"/>
        <label>1</label>
    </ligand>
</feature>
<dbReference type="SUPFAM" id="SSF55856">
    <property type="entry name" value="Cytochrome b5-like heme/steroid binding domain"/>
    <property type="match status" value="1"/>
</dbReference>
<evidence type="ECO:0000256" key="17">
    <source>
        <dbReference type="ARBA" id="ARBA00023160"/>
    </source>
</evidence>
<evidence type="ECO:0000256" key="7">
    <source>
        <dbReference type="ARBA" id="ARBA00022692"/>
    </source>
</evidence>
<evidence type="ECO:0000256" key="8">
    <source>
        <dbReference type="ARBA" id="ARBA00022723"/>
    </source>
</evidence>
<evidence type="ECO:0000256" key="13">
    <source>
        <dbReference type="ARBA" id="ARBA00023002"/>
    </source>
</evidence>
<accession>A0A397JIH3</accession>
<dbReference type="GO" id="GO:0020037">
    <property type="term" value="F:heme binding"/>
    <property type="evidence" value="ECO:0007669"/>
    <property type="project" value="InterPro"/>
</dbReference>
<comment type="cofactor">
    <cofactor evidence="18 19">
        <name>Zn(2+)</name>
        <dbReference type="ChEBI" id="CHEBI:29105"/>
    </cofactor>
    <text evidence="18 19">Binds 2 Zn(2+) ions per subunit that likely form a catalytic dimetal center.</text>
</comment>
<feature type="binding site" evidence="19">
    <location>
        <position position="317"/>
    </location>
    <ligand>
        <name>Zn(2+)</name>
        <dbReference type="ChEBI" id="CHEBI:29105"/>
        <label>1</label>
    </ligand>
</feature>
<feature type="binding site" evidence="19">
    <location>
        <position position="235"/>
    </location>
    <ligand>
        <name>Zn(2+)</name>
        <dbReference type="ChEBI" id="CHEBI:29105"/>
        <label>1</label>
    </ligand>
</feature>
<feature type="binding site" description="axial binding residue" evidence="20">
    <location>
        <position position="41"/>
    </location>
    <ligand>
        <name>heme</name>
        <dbReference type="ChEBI" id="CHEBI:30413"/>
    </ligand>
    <ligandPart>
        <name>Fe</name>
        <dbReference type="ChEBI" id="CHEBI:18248"/>
    </ligandPart>
</feature>
<evidence type="ECO:0000256" key="1">
    <source>
        <dbReference type="ARBA" id="ARBA00004477"/>
    </source>
</evidence>
<evidence type="ECO:0000256" key="16">
    <source>
        <dbReference type="ARBA" id="ARBA00023136"/>
    </source>
</evidence>
<feature type="binding site" evidence="19">
    <location>
        <position position="340"/>
    </location>
    <ligand>
        <name>Zn(2+)</name>
        <dbReference type="ChEBI" id="CHEBI:29105"/>
        <label>1</label>
    </ligand>
</feature>
<dbReference type="Gene3D" id="3.10.120.10">
    <property type="entry name" value="Cytochrome b5-like heme/steroid binding domain"/>
    <property type="match status" value="1"/>
</dbReference>
<dbReference type="PANTHER" id="PTHR12863:SF1">
    <property type="entry name" value="FATTY ACID 2-HYDROXYLASE"/>
    <property type="match status" value="1"/>
</dbReference>
<dbReference type="FunFam" id="3.10.120.10:FF:000007">
    <property type="entry name" value="Sulfite oxidase, mitochondrial"/>
    <property type="match status" value="1"/>
</dbReference>
<feature type="binding site" description="axial binding residue" evidence="20">
    <location>
        <position position="68"/>
    </location>
    <ligand>
        <name>heme</name>
        <dbReference type="ChEBI" id="CHEBI:30413"/>
    </ligand>
    <ligandPart>
        <name>Fe</name>
        <dbReference type="ChEBI" id="CHEBI:18248"/>
    </ligandPart>
</feature>
<dbReference type="InterPro" id="IPR018506">
    <property type="entry name" value="Cyt_B5_heme-BS"/>
</dbReference>
<comment type="caution">
    <text evidence="23">The sequence shown here is derived from an EMBL/GenBank/DDBJ whole genome shotgun (WGS) entry which is preliminary data.</text>
</comment>
<feature type="binding site" evidence="19">
    <location>
        <position position="259"/>
    </location>
    <ligand>
        <name>Zn(2+)</name>
        <dbReference type="ChEBI" id="CHEBI:29105"/>
        <label>1</label>
    </ligand>
</feature>
<evidence type="ECO:0000256" key="2">
    <source>
        <dbReference type="ARBA" id="ARBA00004991"/>
    </source>
</evidence>
<organism evidence="23 24">
    <name type="scientific">Diversispora epigaea</name>
    <dbReference type="NCBI Taxonomy" id="1348612"/>
    <lineage>
        <taxon>Eukaryota</taxon>
        <taxon>Fungi</taxon>
        <taxon>Fungi incertae sedis</taxon>
        <taxon>Mucoromycota</taxon>
        <taxon>Glomeromycotina</taxon>
        <taxon>Glomeromycetes</taxon>
        <taxon>Diversisporales</taxon>
        <taxon>Diversisporaceae</taxon>
        <taxon>Diversispora</taxon>
    </lineage>
</organism>
<dbReference type="PIRSF" id="PIRSF005149">
    <property type="entry name" value="IPC-B_HD"/>
    <property type="match status" value="1"/>
</dbReference>
<keyword evidence="8 18" id="KW-0479">Metal-binding</keyword>
<dbReference type="PROSITE" id="PS50255">
    <property type="entry name" value="CYTOCHROME_B5_2"/>
    <property type="match status" value="1"/>
</dbReference>
<evidence type="ECO:0000256" key="9">
    <source>
        <dbReference type="ARBA" id="ARBA00022824"/>
    </source>
</evidence>
<dbReference type="Pfam" id="PF04116">
    <property type="entry name" value="FA_hydroxylase"/>
    <property type="match status" value="1"/>
</dbReference>
<feature type="binding site" evidence="19">
    <location>
        <position position="321"/>
    </location>
    <ligand>
        <name>Zn(2+)</name>
        <dbReference type="ChEBI" id="CHEBI:29105"/>
        <label>1</label>
    </ligand>
</feature>
<dbReference type="PRINTS" id="PR00363">
    <property type="entry name" value="CYTOCHROMEB5"/>
</dbReference>
<feature type="binding site" evidence="19">
    <location>
        <position position="240"/>
    </location>
    <ligand>
        <name>Zn(2+)</name>
        <dbReference type="ChEBI" id="CHEBI:29105"/>
        <label>1</label>
    </ligand>
</feature>
<gene>
    <name evidence="23" type="ORF">Glove_30g59</name>
</gene>
<dbReference type="PROSITE" id="PS00191">
    <property type="entry name" value="CYTOCHROME_B5_1"/>
    <property type="match status" value="1"/>
</dbReference>
<dbReference type="InterPro" id="IPR036400">
    <property type="entry name" value="Cyt_B5-like_heme/steroid_sf"/>
</dbReference>
<dbReference type="Pfam" id="PF00173">
    <property type="entry name" value="Cyt-b5"/>
    <property type="match status" value="1"/>
</dbReference>
<evidence type="ECO:0000256" key="4">
    <source>
        <dbReference type="ARBA" id="ARBA00005747"/>
    </source>
</evidence>
<evidence type="ECO:0000313" key="23">
    <source>
        <dbReference type="EMBL" id="RHZ87801.1"/>
    </source>
</evidence>
<comment type="pathway">
    <text evidence="2">Sphingolipid metabolism.</text>
</comment>
<feature type="binding site" evidence="19">
    <location>
        <position position="262"/>
    </location>
    <ligand>
        <name>Zn(2+)</name>
        <dbReference type="ChEBI" id="CHEBI:29105"/>
        <label>1</label>
    </ligand>
</feature>
<name>A0A397JIH3_9GLOM</name>
<dbReference type="GO" id="GO:0006633">
    <property type="term" value="P:fatty acid biosynthetic process"/>
    <property type="evidence" value="ECO:0007669"/>
    <property type="project" value="UniProtKB-KW"/>
</dbReference>
<keyword evidence="24" id="KW-1185">Reference proteome</keyword>
<dbReference type="GO" id="GO:0005506">
    <property type="term" value="F:iron ion binding"/>
    <property type="evidence" value="ECO:0007669"/>
    <property type="project" value="UniProtKB-UniRule"/>
</dbReference>
<evidence type="ECO:0000259" key="22">
    <source>
        <dbReference type="PROSITE" id="PS50255"/>
    </source>
</evidence>
<sequence length="365" mass="42549">MPGRRLFRYTLEEVAKHNTIDDLWIIHNNRVYDVSDFVLDHPGGDEIILSWAGKEVSKIMSDVVSHEHSETAYRALAELCIGELIDSNSPNNRNGNNNNINISDSNVFSASPLETVKTNQSFPYTTTTDINLDLKEKFLDLNKPLIYQMFNCNFKKEFYLNQIHKPRHLPRSATLFGNPLLELFTQTPWYLIPIVWCPQIFYHLYLASESLGLKMIIILFIIGIGIWTLLEYTLHRFVFHVDKLLPDHPYALTLHFLLHGIHHYLPMDRLRLVMPPVLGISIALPIMRIGYMIFPENISHALIAGATFGYICYDLTHYHLHHARPFNSHLREMKTYHMNHHYRNYDLGFGITSKFWDKIFSTILL</sequence>
<evidence type="ECO:0000256" key="3">
    <source>
        <dbReference type="ARBA" id="ARBA00005189"/>
    </source>
</evidence>
<dbReference type="SMART" id="SM01117">
    <property type="entry name" value="Cyt-b5"/>
    <property type="match status" value="1"/>
</dbReference>
<protein>
    <recommendedName>
        <fullName evidence="18">Ceramide very long chain fatty acid hydroxylase</fullName>
        <ecNumber evidence="18">1.-.-.-</ecNumber>
    </recommendedName>
</protein>
<dbReference type="InterPro" id="IPR001199">
    <property type="entry name" value="Cyt_B5-like_heme/steroid-bd"/>
</dbReference>
<feature type="transmembrane region" description="Helical" evidence="21">
    <location>
        <begin position="272"/>
        <end position="294"/>
    </location>
</feature>
<feature type="binding site" evidence="19">
    <location>
        <position position="341"/>
    </location>
    <ligand>
        <name>Zn(2+)</name>
        <dbReference type="ChEBI" id="CHEBI:29105"/>
        <label>1</label>
    </ligand>
</feature>
<keyword evidence="14 18" id="KW-0408">Iron</keyword>
<comment type="function">
    <text evidence="18">Ceramide hydroxylase involved in the hydroxylation of sphingolipid-associated very long chain fatty acids. Postulated to hydroxylate the very long chain fatty acid of dihydroceramides and phytoceramides at C-2.</text>
</comment>
<evidence type="ECO:0000256" key="21">
    <source>
        <dbReference type="SAM" id="Phobius"/>
    </source>
</evidence>
<keyword evidence="13 18" id="KW-0560">Oxidoreductase</keyword>
<evidence type="ECO:0000256" key="19">
    <source>
        <dbReference type="PIRSR" id="PIRSR005149-1"/>
    </source>
</evidence>
<comment type="pathway">
    <text evidence="3">Lipid metabolism.</text>
</comment>
<dbReference type="GO" id="GO:0080132">
    <property type="term" value="F:fatty acid 2-hydroxylase activity"/>
    <property type="evidence" value="ECO:0007669"/>
    <property type="project" value="InterPro"/>
</dbReference>
<comment type="cofactor">
    <cofactor evidence="20">
        <name>Fe cation</name>
        <dbReference type="ChEBI" id="CHEBI:24875"/>
    </cofactor>
</comment>
<keyword evidence="5 18" id="KW-0444">Lipid biosynthesis</keyword>
<evidence type="ECO:0000256" key="15">
    <source>
        <dbReference type="ARBA" id="ARBA00023098"/>
    </source>
</evidence>
<keyword evidence="6 20" id="KW-0349">Heme</keyword>